<dbReference type="InterPro" id="IPR000120">
    <property type="entry name" value="Amidase"/>
</dbReference>
<dbReference type="InterPro" id="IPR023631">
    <property type="entry name" value="Amidase_dom"/>
</dbReference>
<protein>
    <submittedName>
        <fullName evidence="2">Aspartyl-tRNA(Asn) amidotransferase subunit A @ Glutamyl-tRNA(Gln) amidotransferase subunit A</fullName>
        <ecNumber evidence="2">6.3.5.6</ecNumber>
        <ecNumber evidence="2">6.3.5.7</ecNumber>
    </submittedName>
</protein>
<evidence type="ECO:0000259" key="1">
    <source>
        <dbReference type="Pfam" id="PF01425"/>
    </source>
</evidence>
<dbReference type="PANTHER" id="PTHR11895:SF170">
    <property type="entry name" value="AMIDASE"/>
    <property type="match status" value="1"/>
</dbReference>
<dbReference type="PANTHER" id="PTHR11895">
    <property type="entry name" value="TRANSAMIDASE"/>
    <property type="match status" value="1"/>
</dbReference>
<dbReference type="AlphaFoldDB" id="A0A161JVD3"/>
<accession>A0A161JVD3</accession>
<name>A0A161JVD3_9ZZZZ</name>
<dbReference type="Gene3D" id="3.90.1300.10">
    <property type="entry name" value="Amidase signature (AS) domain"/>
    <property type="match status" value="1"/>
</dbReference>
<organism evidence="2">
    <name type="scientific">hydrothermal vent metagenome</name>
    <dbReference type="NCBI Taxonomy" id="652676"/>
    <lineage>
        <taxon>unclassified sequences</taxon>
        <taxon>metagenomes</taxon>
        <taxon>ecological metagenomes</taxon>
    </lineage>
</organism>
<sequence>MLRQQILDALEKVDVLVMPTSSIPASPLPEKAGVESKEAFLEMLGGRRSFTAPFNLASVPALSINCGFTVDDLPVGLQIAGKPFDESMVFRVAYAYEQATDWNTRRPPVS</sequence>
<dbReference type="EC" id="6.3.5.7" evidence="2"/>
<evidence type="ECO:0000313" key="2">
    <source>
        <dbReference type="EMBL" id="CUV02333.1"/>
    </source>
</evidence>
<dbReference type="EMBL" id="FAXA01000230">
    <property type="protein sequence ID" value="CUV02333.1"/>
    <property type="molecule type" value="Genomic_DNA"/>
</dbReference>
<dbReference type="GO" id="GO:0050567">
    <property type="term" value="F:glutaminyl-tRNA synthase (glutamine-hydrolyzing) activity"/>
    <property type="evidence" value="ECO:0007669"/>
    <property type="project" value="UniProtKB-EC"/>
</dbReference>
<dbReference type="Pfam" id="PF01425">
    <property type="entry name" value="Amidase"/>
    <property type="match status" value="1"/>
</dbReference>
<dbReference type="SUPFAM" id="SSF75304">
    <property type="entry name" value="Amidase signature (AS) enzymes"/>
    <property type="match status" value="1"/>
</dbReference>
<dbReference type="InterPro" id="IPR036928">
    <property type="entry name" value="AS_sf"/>
</dbReference>
<dbReference type="GO" id="GO:0050566">
    <property type="term" value="F:asparaginyl-tRNA synthase (glutamine-hydrolyzing) activity"/>
    <property type="evidence" value="ECO:0007669"/>
    <property type="project" value="UniProtKB-EC"/>
</dbReference>
<keyword evidence="2" id="KW-0808">Transferase</keyword>
<feature type="domain" description="Amidase" evidence="1">
    <location>
        <begin position="2"/>
        <end position="89"/>
    </location>
</feature>
<dbReference type="EC" id="6.3.5.6" evidence="2"/>
<keyword evidence="2" id="KW-0436">Ligase</keyword>
<dbReference type="GO" id="GO:0016740">
    <property type="term" value="F:transferase activity"/>
    <property type="evidence" value="ECO:0007669"/>
    <property type="project" value="UniProtKB-KW"/>
</dbReference>
<proteinExistence type="predicted"/>
<gene>
    <name evidence="2" type="ORF">MGWOODY_Clf1088</name>
</gene>
<reference evidence="2" key="1">
    <citation type="submission" date="2015-10" db="EMBL/GenBank/DDBJ databases">
        <authorList>
            <person name="Gilbert D.G."/>
        </authorList>
    </citation>
    <scope>NUCLEOTIDE SEQUENCE</scope>
</reference>